<reference evidence="2 3" key="1">
    <citation type="journal article" date="2015" name="Genome Announc.">
        <title>Draft Genome Sequence of Norvancomycin-Producing Strain Amycolatopsis orientalis CPCC200066.</title>
        <authorList>
            <person name="Lei X."/>
            <person name="Yuan F."/>
            <person name="Shi Y."/>
            <person name="Li X."/>
            <person name="Wang L."/>
            <person name="Hong B."/>
        </authorList>
    </citation>
    <scope>NUCLEOTIDE SEQUENCE [LARGE SCALE GENOMIC DNA]</scope>
    <source>
        <strain evidence="2 3">B-37</strain>
    </source>
</reference>
<keyword evidence="3" id="KW-1185">Reference proteome</keyword>
<keyword evidence="1" id="KW-0472">Membrane</keyword>
<dbReference type="AlphaFoldDB" id="A0A193C4M4"/>
<proteinExistence type="predicted"/>
<dbReference type="EMBL" id="CP016174">
    <property type="protein sequence ID" value="ANN19404.1"/>
    <property type="molecule type" value="Genomic_DNA"/>
</dbReference>
<feature type="transmembrane region" description="Helical" evidence="1">
    <location>
        <begin position="39"/>
        <end position="58"/>
    </location>
</feature>
<evidence type="ECO:0000313" key="3">
    <source>
        <dbReference type="Proteomes" id="UP000093695"/>
    </source>
</evidence>
<sequence length="264" mass="27875">MDELENRLRGIKLAEPPLGFDPDEVAGTAAKKLRNRRGVVATGVATLAVIAAAVVFVAPGDGPAKVSPAAPTSSALPPQVRPDEHTPLVDLTAQKARNLEHLRKTVMNLLPGATGFEFGEFEQDYYPAEWDVMTASVRYRDASDVERGFNVTLAGVVSTKKMYSDRAACPGGPVVTLPDGKPLRCEVLPQPGGTRVVIMEKGNPGADLKGSTVESVSGRDAIAFLADGTAVTVTDLGALSGPRGPSLNDQQLLRLVLDPELTLR</sequence>
<keyword evidence="1" id="KW-1133">Transmembrane helix</keyword>
<dbReference type="RefSeq" id="WP_044855449.1">
    <property type="nucleotide sequence ID" value="NZ_CP016174.1"/>
</dbReference>
<accession>A0A193C4M4</accession>
<dbReference type="Proteomes" id="UP000093695">
    <property type="component" value="Chromosome"/>
</dbReference>
<organism evidence="2 3">
    <name type="scientific">Amycolatopsis orientalis</name>
    <name type="common">Nocardia orientalis</name>
    <dbReference type="NCBI Taxonomy" id="31958"/>
    <lineage>
        <taxon>Bacteria</taxon>
        <taxon>Bacillati</taxon>
        <taxon>Actinomycetota</taxon>
        <taxon>Actinomycetes</taxon>
        <taxon>Pseudonocardiales</taxon>
        <taxon>Pseudonocardiaceae</taxon>
        <taxon>Amycolatopsis</taxon>
    </lineage>
</organism>
<protein>
    <submittedName>
        <fullName evidence="2">Uncharacterized protein</fullName>
    </submittedName>
</protein>
<evidence type="ECO:0000256" key="1">
    <source>
        <dbReference type="SAM" id="Phobius"/>
    </source>
</evidence>
<name>A0A193C4M4_AMYOR</name>
<dbReference type="KEGG" id="aori:SD37_29815"/>
<dbReference type="STRING" id="31958.SD37_29815"/>
<evidence type="ECO:0000313" key="2">
    <source>
        <dbReference type="EMBL" id="ANN19404.1"/>
    </source>
</evidence>
<keyword evidence="1" id="KW-0812">Transmembrane</keyword>
<gene>
    <name evidence="2" type="ORF">SD37_29815</name>
</gene>